<keyword evidence="6" id="KW-1185">Reference proteome</keyword>
<feature type="domain" description="Tyrosinase copper-binding" evidence="4">
    <location>
        <begin position="236"/>
        <end position="247"/>
    </location>
</feature>
<dbReference type="VEuPathDB" id="FungiDB:ASPVEDRAFT_78237"/>
<dbReference type="AlphaFoldDB" id="A0A1L9P4N9"/>
<keyword evidence="3" id="KW-0732">Signal</keyword>
<feature type="chain" id="PRO_5013064041" description="Tyrosinase copper-binding domain-containing protein" evidence="3">
    <location>
        <begin position="21"/>
        <end position="332"/>
    </location>
</feature>
<sequence length="332" mass="37251">MALLKSVLFFLYLVLSLVSALPPKHAMPHGICTERVQRKAWQTLTYSQKKAYIDADLCLMKSPPKLDVRGAQNIWDELQYVHILQSNVVHFTGSFLPWHRLFMHAHDYLQRTECNYTGPQPYWDEILDMGALNESIVFDPNTGFGGNGAGNDLCVADGPFVNLTLHLTQFSNDANYCLSRNFNQTAFQDGNKSNLDACFSKATYSDAWPCWSTSPHGAAHLGVNGVMYDAVGSPGDPIFYLHHTYLDHLWWQWQQQDLPARLFQMSGRNVPTPEQLAMANWTFPSAAILNYDGDPANETTLHHNLWMVGLIPNATVGDVMDLGGNLICVEEA</sequence>
<dbReference type="OrthoDB" id="6132182at2759"/>
<dbReference type="PROSITE" id="PS00498">
    <property type="entry name" value="TYROSINASE_2"/>
    <property type="match status" value="1"/>
</dbReference>
<protein>
    <recommendedName>
        <fullName evidence="4">Tyrosinase copper-binding domain-containing protein</fullName>
    </recommendedName>
</protein>
<organism evidence="5 6">
    <name type="scientific">Aspergillus versicolor CBS 583.65</name>
    <dbReference type="NCBI Taxonomy" id="1036611"/>
    <lineage>
        <taxon>Eukaryota</taxon>
        <taxon>Fungi</taxon>
        <taxon>Dikarya</taxon>
        <taxon>Ascomycota</taxon>
        <taxon>Pezizomycotina</taxon>
        <taxon>Eurotiomycetes</taxon>
        <taxon>Eurotiomycetidae</taxon>
        <taxon>Eurotiales</taxon>
        <taxon>Aspergillaceae</taxon>
        <taxon>Aspergillus</taxon>
        <taxon>Aspergillus subgen. Nidulantes</taxon>
    </lineage>
</organism>
<dbReference type="InterPro" id="IPR002227">
    <property type="entry name" value="Tyrosinase_Cu-bd"/>
</dbReference>
<name>A0A1L9P4N9_ASPVE</name>
<dbReference type="EMBL" id="KV878125">
    <property type="protein sequence ID" value="OJI96468.1"/>
    <property type="molecule type" value="Genomic_DNA"/>
</dbReference>
<dbReference type="STRING" id="1036611.A0A1L9P4N9"/>
<dbReference type="InterPro" id="IPR008922">
    <property type="entry name" value="Di-copper_centre_dom_sf"/>
</dbReference>
<dbReference type="Gene3D" id="1.10.1280.10">
    <property type="entry name" value="Di-copper center containing domain from catechol oxidase"/>
    <property type="match status" value="1"/>
</dbReference>
<dbReference type="GeneID" id="63732017"/>
<accession>A0A1L9P4N9</accession>
<reference evidence="6" key="1">
    <citation type="journal article" date="2017" name="Genome Biol.">
        <title>Comparative genomics reveals high biological diversity and specific adaptations in the industrially and medically important fungal genus Aspergillus.</title>
        <authorList>
            <person name="de Vries R.P."/>
            <person name="Riley R."/>
            <person name="Wiebenga A."/>
            <person name="Aguilar-Osorio G."/>
            <person name="Amillis S."/>
            <person name="Uchima C.A."/>
            <person name="Anderluh G."/>
            <person name="Asadollahi M."/>
            <person name="Askin M."/>
            <person name="Barry K."/>
            <person name="Battaglia E."/>
            <person name="Bayram O."/>
            <person name="Benocci T."/>
            <person name="Braus-Stromeyer S.A."/>
            <person name="Caldana C."/>
            <person name="Canovas D."/>
            <person name="Cerqueira G.C."/>
            <person name="Chen F."/>
            <person name="Chen W."/>
            <person name="Choi C."/>
            <person name="Clum A."/>
            <person name="Dos Santos R.A."/>
            <person name="Damasio A.R."/>
            <person name="Diallinas G."/>
            <person name="Emri T."/>
            <person name="Fekete E."/>
            <person name="Flipphi M."/>
            <person name="Freyberg S."/>
            <person name="Gallo A."/>
            <person name="Gournas C."/>
            <person name="Habgood R."/>
            <person name="Hainaut M."/>
            <person name="Harispe M.L."/>
            <person name="Henrissat B."/>
            <person name="Hilden K.S."/>
            <person name="Hope R."/>
            <person name="Hossain A."/>
            <person name="Karabika E."/>
            <person name="Karaffa L."/>
            <person name="Karanyi Z."/>
            <person name="Krasevec N."/>
            <person name="Kuo A."/>
            <person name="Kusch H."/>
            <person name="LaButti K."/>
            <person name="Lagendijk E.L."/>
            <person name="Lapidus A."/>
            <person name="Levasseur A."/>
            <person name="Lindquist E."/>
            <person name="Lipzen A."/>
            <person name="Logrieco A.F."/>
            <person name="MacCabe A."/>
            <person name="Maekelae M.R."/>
            <person name="Malavazi I."/>
            <person name="Melin P."/>
            <person name="Meyer V."/>
            <person name="Mielnichuk N."/>
            <person name="Miskei M."/>
            <person name="Molnar A.P."/>
            <person name="Mule G."/>
            <person name="Ngan C.Y."/>
            <person name="Orejas M."/>
            <person name="Orosz E."/>
            <person name="Ouedraogo J.P."/>
            <person name="Overkamp K.M."/>
            <person name="Park H.-S."/>
            <person name="Perrone G."/>
            <person name="Piumi F."/>
            <person name="Punt P.J."/>
            <person name="Ram A.F."/>
            <person name="Ramon A."/>
            <person name="Rauscher S."/>
            <person name="Record E."/>
            <person name="Riano-Pachon D.M."/>
            <person name="Robert V."/>
            <person name="Roehrig J."/>
            <person name="Ruller R."/>
            <person name="Salamov A."/>
            <person name="Salih N.S."/>
            <person name="Samson R.A."/>
            <person name="Sandor E."/>
            <person name="Sanguinetti M."/>
            <person name="Schuetze T."/>
            <person name="Sepcic K."/>
            <person name="Shelest E."/>
            <person name="Sherlock G."/>
            <person name="Sophianopoulou V."/>
            <person name="Squina F.M."/>
            <person name="Sun H."/>
            <person name="Susca A."/>
            <person name="Todd R.B."/>
            <person name="Tsang A."/>
            <person name="Unkles S.E."/>
            <person name="van de Wiele N."/>
            <person name="van Rossen-Uffink D."/>
            <person name="Oliveira J.V."/>
            <person name="Vesth T.C."/>
            <person name="Visser J."/>
            <person name="Yu J.-H."/>
            <person name="Zhou M."/>
            <person name="Andersen M.R."/>
            <person name="Archer D.B."/>
            <person name="Baker S.E."/>
            <person name="Benoit I."/>
            <person name="Brakhage A.A."/>
            <person name="Braus G.H."/>
            <person name="Fischer R."/>
            <person name="Frisvad J.C."/>
            <person name="Goldman G.H."/>
            <person name="Houbraken J."/>
            <person name="Oakley B."/>
            <person name="Pocsi I."/>
            <person name="Scazzocchio C."/>
            <person name="Seiboth B."/>
            <person name="vanKuyk P.A."/>
            <person name="Wortman J."/>
            <person name="Dyer P.S."/>
            <person name="Grigoriev I.V."/>
        </authorList>
    </citation>
    <scope>NUCLEOTIDE SEQUENCE [LARGE SCALE GENOMIC DNA]</scope>
    <source>
        <strain evidence="6">CBS 583.65</strain>
    </source>
</reference>
<proteinExistence type="predicted"/>
<dbReference type="RefSeq" id="XP_040662231.1">
    <property type="nucleotide sequence ID" value="XM_040816506.1"/>
</dbReference>
<dbReference type="PANTHER" id="PTHR11474">
    <property type="entry name" value="TYROSINASE FAMILY MEMBER"/>
    <property type="match status" value="1"/>
</dbReference>
<gene>
    <name evidence="5" type="ORF">ASPVEDRAFT_78237</name>
</gene>
<feature type="signal peptide" evidence="3">
    <location>
        <begin position="1"/>
        <end position="20"/>
    </location>
</feature>
<keyword evidence="1" id="KW-0479">Metal-binding</keyword>
<evidence type="ECO:0000313" key="6">
    <source>
        <dbReference type="Proteomes" id="UP000184073"/>
    </source>
</evidence>
<evidence type="ECO:0000259" key="4">
    <source>
        <dbReference type="PROSITE" id="PS00498"/>
    </source>
</evidence>
<dbReference type="PANTHER" id="PTHR11474:SF126">
    <property type="entry name" value="TYROSINASE-LIKE PROTEIN TYR-1-RELATED"/>
    <property type="match status" value="1"/>
</dbReference>
<evidence type="ECO:0000313" key="5">
    <source>
        <dbReference type="EMBL" id="OJI96468.1"/>
    </source>
</evidence>
<dbReference type="GO" id="GO:0046872">
    <property type="term" value="F:metal ion binding"/>
    <property type="evidence" value="ECO:0007669"/>
    <property type="project" value="UniProtKB-KW"/>
</dbReference>
<evidence type="ECO:0000256" key="2">
    <source>
        <dbReference type="ARBA" id="ARBA00023008"/>
    </source>
</evidence>
<dbReference type="SUPFAM" id="SSF48056">
    <property type="entry name" value="Di-copper centre-containing domain"/>
    <property type="match status" value="1"/>
</dbReference>
<dbReference type="PRINTS" id="PR00092">
    <property type="entry name" value="TYROSINASE"/>
</dbReference>
<evidence type="ECO:0000256" key="1">
    <source>
        <dbReference type="ARBA" id="ARBA00022723"/>
    </source>
</evidence>
<dbReference type="Pfam" id="PF00264">
    <property type="entry name" value="Tyrosinase"/>
    <property type="match status" value="1"/>
</dbReference>
<dbReference type="InterPro" id="IPR050316">
    <property type="entry name" value="Tyrosinase/Hemocyanin"/>
</dbReference>
<dbReference type="GO" id="GO:0016491">
    <property type="term" value="F:oxidoreductase activity"/>
    <property type="evidence" value="ECO:0007669"/>
    <property type="project" value="InterPro"/>
</dbReference>
<keyword evidence="2" id="KW-0186">Copper</keyword>
<dbReference type="Proteomes" id="UP000184073">
    <property type="component" value="Unassembled WGS sequence"/>
</dbReference>
<evidence type="ECO:0000256" key="3">
    <source>
        <dbReference type="SAM" id="SignalP"/>
    </source>
</evidence>